<reference evidence="2" key="1">
    <citation type="submission" date="2008-07" db="EMBL/GenBank/DDBJ databases">
        <title>Annotation of Ajellomyces capsulatus strain H88.</title>
        <authorList>
            <person name="Champion M."/>
            <person name="Cuomo C."/>
            <person name="Ma L.-J."/>
            <person name="Henn M.R."/>
            <person name="Sil A."/>
            <person name="Goldman B."/>
            <person name="Young S.K."/>
            <person name="Kodira C.D."/>
            <person name="Zeng Q."/>
            <person name="Koehrsen M."/>
            <person name="Alvarado L."/>
            <person name="Berlin A."/>
            <person name="Borenstein D."/>
            <person name="Chen Z."/>
            <person name="Engels R."/>
            <person name="Freedman E."/>
            <person name="Gellesch M."/>
            <person name="Goldberg J."/>
            <person name="Griggs A."/>
            <person name="Gujja S."/>
            <person name="Heiman D."/>
            <person name="Hepburn T."/>
            <person name="Howarth C."/>
            <person name="Jen D."/>
            <person name="Larson L."/>
            <person name="Lewis B."/>
            <person name="Mehta T."/>
            <person name="Park D."/>
            <person name="Pearson M."/>
            <person name="Roberts A."/>
            <person name="Saif S."/>
            <person name="Shea T."/>
            <person name="Shenoy N."/>
            <person name="Sisk P."/>
            <person name="Stolte C."/>
            <person name="Sykes S."/>
            <person name="Walk T."/>
            <person name="White J."/>
            <person name="Yandava C."/>
            <person name="Klein B."/>
            <person name="McEwen J.G."/>
            <person name="Puccia R."/>
            <person name="Goldman G.H."/>
            <person name="Felipe M.S."/>
            <person name="Nino-Vega G."/>
            <person name="San-Blas G."/>
            <person name="Taylor J."/>
            <person name="Mendoza L."/>
            <person name="Galagan J."/>
            <person name="Nusbaum C."/>
            <person name="Birren B."/>
        </authorList>
    </citation>
    <scope>NUCLEOTIDE SEQUENCE [LARGE SCALE GENOMIC DNA]</scope>
    <source>
        <strain evidence="2">H88</strain>
    </source>
</reference>
<dbReference type="Proteomes" id="UP000008142">
    <property type="component" value="Unassembled WGS sequence"/>
</dbReference>
<dbReference type="HOGENOM" id="CLU_1834577_0_0_1"/>
<evidence type="ECO:0000313" key="2">
    <source>
        <dbReference type="Proteomes" id="UP000008142"/>
    </source>
</evidence>
<organism evidence="2">
    <name type="scientific">Ajellomyces capsulatus (strain H88)</name>
    <name type="common">Darling's disease fungus</name>
    <name type="synonym">Histoplasma capsulatum</name>
    <dbReference type="NCBI Taxonomy" id="544711"/>
    <lineage>
        <taxon>Eukaryota</taxon>
        <taxon>Fungi</taxon>
        <taxon>Dikarya</taxon>
        <taxon>Ascomycota</taxon>
        <taxon>Pezizomycotina</taxon>
        <taxon>Eurotiomycetes</taxon>
        <taxon>Eurotiomycetidae</taxon>
        <taxon>Onygenales</taxon>
        <taxon>Ajellomycetaceae</taxon>
        <taxon>Histoplasma</taxon>
    </lineage>
</organism>
<dbReference type="AlphaFoldDB" id="F0UKX9"/>
<accession>F0UKX9</accession>
<name>F0UKX9_AJEC8</name>
<gene>
    <name evidence="1" type="ORF">HCEG_05298</name>
</gene>
<proteinExistence type="predicted"/>
<evidence type="ECO:0000313" key="1">
    <source>
        <dbReference type="EMBL" id="EGC46083.1"/>
    </source>
</evidence>
<dbReference type="EMBL" id="DS990639">
    <property type="protein sequence ID" value="EGC46083.1"/>
    <property type="molecule type" value="Genomic_DNA"/>
</dbReference>
<protein>
    <submittedName>
        <fullName evidence="1">Predicted protein</fullName>
    </submittedName>
</protein>
<sequence>MTFNKIVAVDSRKSPEFSRQDRHVINCQKESRNQLNLPSYLEQELADTKSIKTSVPVLRYLSSHLSTTFYAIWLRCSEEIQDDHEIKRALKYNSHGIEPTPTVAINQASYLPRATLTFMSTMCEWFNMISSLLFYAVNNV</sequence>